<protein>
    <submittedName>
        <fullName evidence="1">Uncharacterized protein</fullName>
    </submittedName>
</protein>
<accession>A0A7J6XDE2</accession>
<dbReference type="EMBL" id="JABWDY010001362">
    <property type="protein sequence ID" value="KAF5207493.1"/>
    <property type="molecule type" value="Genomic_DNA"/>
</dbReference>
<sequence length="64" mass="7012">MVGLFIVHIGKSVVVSLAIPPTHTPIAKHLNISGVGYKYFRHPTQKIKAASCSELVFILVLWNA</sequence>
<evidence type="ECO:0000313" key="2">
    <source>
        <dbReference type="Proteomes" id="UP000554482"/>
    </source>
</evidence>
<keyword evidence="2" id="KW-1185">Reference proteome</keyword>
<dbReference type="Proteomes" id="UP000554482">
    <property type="component" value="Unassembled WGS sequence"/>
</dbReference>
<evidence type="ECO:0000313" key="1">
    <source>
        <dbReference type="EMBL" id="KAF5207493.1"/>
    </source>
</evidence>
<gene>
    <name evidence="1" type="ORF">FRX31_002919</name>
</gene>
<comment type="caution">
    <text evidence="1">The sequence shown here is derived from an EMBL/GenBank/DDBJ whole genome shotgun (WGS) entry which is preliminary data.</text>
</comment>
<reference evidence="1 2" key="1">
    <citation type="submission" date="2020-06" db="EMBL/GenBank/DDBJ databases">
        <title>Transcriptomic and genomic resources for Thalictrum thalictroides and T. hernandezii: Facilitating candidate gene discovery in an emerging model plant lineage.</title>
        <authorList>
            <person name="Arias T."/>
            <person name="Riano-Pachon D.M."/>
            <person name="Di Stilio V.S."/>
        </authorList>
    </citation>
    <scope>NUCLEOTIDE SEQUENCE [LARGE SCALE GENOMIC DNA]</scope>
    <source>
        <strain evidence="2">cv. WT478/WT964</strain>
        <tissue evidence="1">Leaves</tissue>
    </source>
</reference>
<organism evidence="1 2">
    <name type="scientific">Thalictrum thalictroides</name>
    <name type="common">Rue-anemone</name>
    <name type="synonym">Anemone thalictroides</name>
    <dbReference type="NCBI Taxonomy" id="46969"/>
    <lineage>
        <taxon>Eukaryota</taxon>
        <taxon>Viridiplantae</taxon>
        <taxon>Streptophyta</taxon>
        <taxon>Embryophyta</taxon>
        <taxon>Tracheophyta</taxon>
        <taxon>Spermatophyta</taxon>
        <taxon>Magnoliopsida</taxon>
        <taxon>Ranunculales</taxon>
        <taxon>Ranunculaceae</taxon>
        <taxon>Thalictroideae</taxon>
        <taxon>Thalictrum</taxon>
    </lineage>
</organism>
<proteinExistence type="predicted"/>
<dbReference type="AlphaFoldDB" id="A0A7J6XDE2"/>
<name>A0A7J6XDE2_THATH</name>